<dbReference type="EMBL" id="JAGQFT010000010">
    <property type="protein sequence ID" value="MBR0561444.1"/>
    <property type="molecule type" value="Genomic_DNA"/>
</dbReference>
<evidence type="ECO:0000259" key="1">
    <source>
        <dbReference type="Pfam" id="PF21703"/>
    </source>
</evidence>
<feature type="domain" description="Capsid Gp10A/Gp10B-like" evidence="1">
    <location>
        <begin position="57"/>
        <end position="312"/>
    </location>
</feature>
<dbReference type="RefSeq" id="WP_211925413.1">
    <property type="nucleotide sequence ID" value="NZ_JAGQFT020000006.1"/>
</dbReference>
<evidence type="ECO:0000313" key="2">
    <source>
        <dbReference type="EMBL" id="MBR0561444.1"/>
    </source>
</evidence>
<dbReference type="AlphaFoldDB" id="A0A8J8AX97"/>
<comment type="caution">
    <text evidence="2">The sequence shown here is derived from an EMBL/GenBank/DDBJ whole genome shotgun (WGS) entry which is preliminary data.</text>
</comment>
<dbReference type="Pfam" id="PF21703">
    <property type="entry name" value="Gp10A-like"/>
    <property type="match status" value="1"/>
</dbReference>
<evidence type="ECO:0000313" key="4">
    <source>
        <dbReference type="Proteomes" id="UP000675747"/>
    </source>
</evidence>
<dbReference type="Proteomes" id="UP000675747">
    <property type="component" value="Unassembled WGS sequence"/>
</dbReference>
<reference evidence="2" key="2">
    <citation type="submission" date="2021-04" db="EMBL/GenBank/DDBJ databases">
        <authorList>
            <person name="Karlyshev A.V."/>
        </authorList>
    </citation>
    <scope>NUCLEOTIDE SEQUENCE</scope>
    <source>
        <strain evidence="2">LMG 29479</strain>
    </source>
</reference>
<dbReference type="InterPro" id="IPR049301">
    <property type="entry name" value="Capsid_Gp10A/Gp10B-like_dom"/>
</dbReference>
<sequence length="316" mass="33942">MTDAIVSRLGQVKQAGAEDALFVQVFTGEVLTAFQENYKLDGRVTVRNITQGKSASFAAIGISDDAAYHVPGTEILGGTVDHNEVIVTLDPVMTSSKFLADIDEAQNHYEVRAPYSAAMGTELAQKRTFNELSCVAQAARTEEGPVSGQPGGAVIKNAAMATDAYVLANAFKQARQVGDEKNWPERNGTGALPPAQYYLLTENKDLIHKDITAGSYGDYNEATLRAIAGFDLLKLNLFPKGDRSADAKLLAKYRLDFSDTVALIWTPDAVATLQLMGLGMQIVPQPHRLGTLMIAKYALGHGPLRAGQAIELSKAV</sequence>
<dbReference type="EMBL" id="JAGQFT020000006">
    <property type="protein sequence ID" value="MBS7457691.1"/>
    <property type="molecule type" value="Genomic_DNA"/>
</dbReference>
<proteinExistence type="predicted"/>
<organism evidence="2">
    <name type="scientific">Coralloluteibacterium stylophorae</name>
    <dbReference type="NCBI Taxonomy" id="1776034"/>
    <lineage>
        <taxon>Bacteria</taxon>
        <taxon>Pseudomonadati</taxon>
        <taxon>Pseudomonadota</taxon>
        <taxon>Gammaproteobacteria</taxon>
        <taxon>Lysobacterales</taxon>
        <taxon>Lysobacteraceae</taxon>
        <taxon>Coralloluteibacterium</taxon>
    </lineage>
</organism>
<gene>
    <name evidence="3" type="ORF">KB893_011180</name>
    <name evidence="2" type="ORF">KB893_02745</name>
</gene>
<name>A0A8J8AX97_9GAMM</name>
<protein>
    <recommendedName>
        <fullName evidence="1">Capsid Gp10A/Gp10B-like domain-containing protein</fullName>
    </recommendedName>
</protein>
<evidence type="ECO:0000313" key="3">
    <source>
        <dbReference type="EMBL" id="MBS7457691.1"/>
    </source>
</evidence>
<reference evidence="3 4" key="1">
    <citation type="journal article" date="2021" name="Microbiol. Resour. Announc.">
        <title>Draft Genome Sequence of Coralloluteibacterium stylophorae LMG 29479T.</title>
        <authorList>
            <person name="Karlyshev A.V."/>
            <person name="Kudryashova E.B."/>
            <person name="Ariskina E.V."/>
            <person name="Conroy A.P."/>
            <person name="Abidueva E.Y."/>
        </authorList>
    </citation>
    <scope>NUCLEOTIDE SEQUENCE [LARGE SCALE GENOMIC DNA]</scope>
    <source>
        <strain evidence="3 4">LMG 29479</strain>
    </source>
</reference>
<keyword evidence="4" id="KW-1185">Reference proteome</keyword>
<accession>A0A8J8AX97</accession>